<dbReference type="InterPro" id="IPR020846">
    <property type="entry name" value="MFS_dom"/>
</dbReference>
<reference evidence="7 8" key="1">
    <citation type="submission" date="2016-11" db="EMBL/GenBank/DDBJ databases">
        <authorList>
            <person name="Jaros S."/>
            <person name="Januszkiewicz K."/>
            <person name="Wedrychowicz H."/>
        </authorList>
    </citation>
    <scope>NUCLEOTIDE SEQUENCE [LARGE SCALE GENOMIC DNA]</scope>
    <source>
        <strain evidence="7 8">DSM 46144</strain>
    </source>
</reference>
<comment type="subcellular location">
    <subcellularLocation>
        <location evidence="1">Cell membrane</location>
        <topology evidence="1">Multi-pass membrane protein</topology>
    </subcellularLocation>
</comment>
<dbReference type="STRING" id="134849.SAMN05443668_119134"/>
<evidence type="ECO:0000256" key="2">
    <source>
        <dbReference type="ARBA" id="ARBA00022692"/>
    </source>
</evidence>
<feature type="transmembrane region" description="Helical" evidence="5">
    <location>
        <begin position="140"/>
        <end position="159"/>
    </location>
</feature>
<feature type="transmembrane region" description="Helical" evidence="5">
    <location>
        <begin position="82"/>
        <end position="100"/>
    </location>
</feature>
<proteinExistence type="predicted"/>
<evidence type="ECO:0000256" key="3">
    <source>
        <dbReference type="ARBA" id="ARBA00022989"/>
    </source>
</evidence>
<keyword evidence="3 5" id="KW-1133">Transmembrane helix</keyword>
<dbReference type="SUPFAM" id="SSF103473">
    <property type="entry name" value="MFS general substrate transporter"/>
    <property type="match status" value="1"/>
</dbReference>
<evidence type="ECO:0000259" key="6">
    <source>
        <dbReference type="PROSITE" id="PS50850"/>
    </source>
</evidence>
<accession>A0A1M7RLR9</accession>
<evidence type="ECO:0000256" key="5">
    <source>
        <dbReference type="SAM" id="Phobius"/>
    </source>
</evidence>
<feature type="transmembrane region" description="Helical" evidence="5">
    <location>
        <begin position="293"/>
        <end position="314"/>
    </location>
</feature>
<name>A0A1M7RLR9_9ACTN</name>
<feature type="domain" description="Major facilitator superfamily (MFS) profile" evidence="6">
    <location>
        <begin position="16"/>
        <end position="381"/>
    </location>
</feature>
<feature type="transmembrane region" description="Helical" evidence="5">
    <location>
        <begin position="12"/>
        <end position="38"/>
    </location>
</feature>
<dbReference type="Proteomes" id="UP000184440">
    <property type="component" value="Unassembled WGS sequence"/>
</dbReference>
<feature type="transmembrane region" description="Helical" evidence="5">
    <location>
        <begin position="202"/>
        <end position="227"/>
    </location>
</feature>
<sequence>MATLRDRPTARLITPEFAALLAAALGAFLSLGMTLPVLPYFVRSLGGGDLAIGVVVGAMAVAAVVVRPFTAPAIQNWGFQRLILLGGVAGALATAGNAFANSFAALLALRLVSGAALAILFVACTARVMATTPADQRSAAVSYFSVAPYLGLGLGPVVGQPCYDAFGFTTTFLLAGALQLIGTVPILLIANHRSPGEGAPRFHSAAIWPGTVLALGIIGVVAFNAFIPLYVDELHGSSPAWMFLVYSVVVVAARIFAGGLPDRLGPIRAGTFATVGIVIGLVVIAAAPSTLWIYVGILPLGAGIAFQYPGLLALTVSRVRESEQPAAVSTFTMFFDVATGVGGLVVGQAAAIGGYRTAFAAAACCSLIGLVLLRTVVARAR</sequence>
<evidence type="ECO:0000313" key="7">
    <source>
        <dbReference type="EMBL" id="SHN47038.1"/>
    </source>
</evidence>
<feature type="transmembrane region" description="Helical" evidence="5">
    <location>
        <begin position="106"/>
        <end position="128"/>
    </location>
</feature>
<dbReference type="RefSeq" id="WP_073264515.1">
    <property type="nucleotide sequence ID" value="NZ_FRCS01000019.1"/>
</dbReference>
<evidence type="ECO:0000313" key="8">
    <source>
        <dbReference type="Proteomes" id="UP000184440"/>
    </source>
</evidence>
<dbReference type="InterPro" id="IPR052714">
    <property type="entry name" value="MFS_Exporter"/>
</dbReference>
<dbReference type="EMBL" id="FRCS01000019">
    <property type="protein sequence ID" value="SHN47038.1"/>
    <property type="molecule type" value="Genomic_DNA"/>
</dbReference>
<keyword evidence="2 5" id="KW-0812">Transmembrane</keyword>
<dbReference type="Gene3D" id="1.20.1250.20">
    <property type="entry name" value="MFS general substrate transporter like domains"/>
    <property type="match status" value="1"/>
</dbReference>
<dbReference type="PROSITE" id="PS50850">
    <property type="entry name" value="MFS"/>
    <property type="match status" value="1"/>
</dbReference>
<keyword evidence="8" id="KW-1185">Reference proteome</keyword>
<dbReference type="OrthoDB" id="3998712at2"/>
<feature type="transmembrane region" description="Helical" evidence="5">
    <location>
        <begin position="165"/>
        <end position="190"/>
    </location>
</feature>
<feature type="transmembrane region" description="Helical" evidence="5">
    <location>
        <begin position="269"/>
        <end position="287"/>
    </location>
</feature>
<dbReference type="PANTHER" id="PTHR23531">
    <property type="entry name" value="QUINOLENE RESISTANCE PROTEIN NORA"/>
    <property type="match status" value="1"/>
</dbReference>
<gene>
    <name evidence="7" type="ORF">SAMN05443668_119134</name>
</gene>
<dbReference type="AlphaFoldDB" id="A0A1M7RLR9"/>
<keyword evidence="4 5" id="KW-0472">Membrane</keyword>
<evidence type="ECO:0000256" key="1">
    <source>
        <dbReference type="ARBA" id="ARBA00004651"/>
    </source>
</evidence>
<dbReference type="GO" id="GO:0005886">
    <property type="term" value="C:plasma membrane"/>
    <property type="evidence" value="ECO:0007669"/>
    <property type="project" value="UniProtKB-SubCell"/>
</dbReference>
<dbReference type="GO" id="GO:0022857">
    <property type="term" value="F:transmembrane transporter activity"/>
    <property type="evidence" value="ECO:0007669"/>
    <property type="project" value="InterPro"/>
</dbReference>
<dbReference type="InterPro" id="IPR036259">
    <property type="entry name" value="MFS_trans_sf"/>
</dbReference>
<evidence type="ECO:0000256" key="4">
    <source>
        <dbReference type="ARBA" id="ARBA00023136"/>
    </source>
</evidence>
<dbReference type="Pfam" id="PF07690">
    <property type="entry name" value="MFS_1"/>
    <property type="match status" value="1"/>
</dbReference>
<feature type="transmembrane region" description="Helical" evidence="5">
    <location>
        <begin position="326"/>
        <end position="352"/>
    </location>
</feature>
<feature type="transmembrane region" description="Helical" evidence="5">
    <location>
        <begin position="50"/>
        <end position="70"/>
    </location>
</feature>
<feature type="transmembrane region" description="Helical" evidence="5">
    <location>
        <begin position="239"/>
        <end position="257"/>
    </location>
</feature>
<protein>
    <submittedName>
        <fullName evidence="7">Predicted arabinose efflux permease, MFS family</fullName>
    </submittedName>
</protein>
<dbReference type="InterPro" id="IPR011701">
    <property type="entry name" value="MFS"/>
</dbReference>
<feature type="transmembrane region" description="Helical" evidence="5">
    <location>
        <begin position="358"/>
        <end position="377"/>
    </location>
</feature>
<dbReference type="PANTHER" id="PTHR23531:SF1">
    <property type="entry name" value="QUINOLENE RESISTANCE PROTEIN NORA"/>
    <property type="match status" value="1"/>
</dbReference>
<organism evidence="7 8">
    <name type="scientific">Cryptosporangium aurantiacum</name>
    <dbReference type="NCBI Taxonomy" id="134849"/>
    <lineage>
        <taxon>Bacteria</taxon>
        <taxon>Bacillati</taxon>
        <taxon>Actinomycetota</taxon>
        <taxon>Actinomycetes</taxon>
        <taxon>Cryptosporangiales</taxon>
        <taxon>Cryptosporangiaceae</taxon>
        <taxon>Cryptosporangium</taxon>
    </lineage>
</organism>